<organism evidence="2 3">
    <name type="scientific">Lacihabitans soyangensis</name>
    <dbReference type="NCBI Taxonomy" id="869394"/>
    <lineage>
        <taxon>Bacteria</taxon>
        <taxon>Pseudomonadati</taxon>
        <taxon>Bacteroidota</taxon>
        <taxon>Cytophagia</taxon>
        <taxon>Cytophagales</taxon>
        <taxon>Leadbetterellaceae</taxon>
        <taxon>Lacihabitans</taxon>
    </lineage>
</organism>
<feature type="signal peptide" evidence="1">
    <location>
        <begin position="1"/>
        <end position="20"/>
    </location>
</feature>
<evidence type="ECO:0000313" key="3">
    <source>
        <dbReference type="Proteomes" id="UP001204144"/>
    </source>
</evidence>
<feature type="chain" id="PRO_5042210374" evidence="1">
    <location>
        <begin position="21"/>
        <end position="420"/>
    </location>
</feature>
<accession>A0AAE3H698</accession>
<evidence type="ECO:0000256" key="1">
    <source>
        <dbReference type="SAM" id="SignalP"/>
    </source>
</evidence>
<dbReference type="Proteomes" id="UP001204144">
    <property type="component" value="Unassembled WGS sequence"/>
</dbReference>
<dbReference type="AlphaFoldDB" id="A0AAE3H698"/>
<protein>
    <submittedName>
        <fullName evidence="2">Asparagine synthetase B</fullName>
    </submittedName>
</protein>
<comment type="caution">
    <text evidence="2">The sequence shown here is derived from an EMBL/GenBank/DDBJ whole genome shotgun (WGS) entry which is preliminary data.</text>
</comment>
<dbReference type="EMBL" id="RJUF01000181">
    <property type="protein sequence ID" value="MCP9765237.1"/>
    <property type="molecule type" value="Genomic_DNA"/>
</dbReference>
<proteinExistence type="predicted"/>
<gene>
    <name evidence="2" type="ORF">EGI31_20065</name>
</gene>
<name>A0AAE3H698_9BACT</name>
<dbReference type="RefSeq" id="WP_255038928.1">
    <property type="nucleotide sequence ID" value="NZ_RJUF01000181.1"/>
</dbReference>
<evidence type="ECO:0000313" key="2">
    <source>
        <dbReference type="EMBL" id="MCP9765237.1"/>
    </source>
</evidence>
<keyword evidence="1" id="KW-0732">Signal</keyword>
<sequence>MRKAILPFIIFLTFSSRIFANQVFIPMDESQKNHLKAYGLAFWVLKNYDTEIDWLLNYRGGSFMFPASQSFINECVIRGISYDVISEADAAGIIKLVKNPDVNMDAVKLQKAPKIAVYTPKSAQPWDDAVTLALNYAEISFDKVYDDEVMSGKLPEYDWLHLHHEDFTGQYGKFIRMKSAAWYQEQKREVESIAQKFGYSKASELKGAVAKKVSEFVLGGGYMFAMCNATDTYEVALAAQGIDIVESVYDGDGSDPQANSKLNFDRTFAFKNFTLEPDPYEVEFSDIDNQPGERGVTESNDYFTLFEFSAKYDPVPTMLTQNHQNLIKGFMGQTTAFKKQYIKSEVLVLAENRLSNEARYIHGTAGKGFYTYYGGHDPEDYQHLVNEEPTDLNLHPNSAGYRLILNNVLFPAAKKKKLKT</sequence>
<reference evidence="2 3" key="1">
    <citation type="submission" date="2018-11" db="EMBL/GenBank/DDBJ databases">
        <title>Novel bacteria species description.</title>
        <authorList>
            <person name="Han J.-H."/>
        </authorList>
    </citation>
    <scope>NUCLEOTIDE SEQUENCE [LARGE SCALE GENOMIC DNA]</scope>
    <source>
        <strain evidence="2 3">KCTC23259</strain>
    </source>
</reference>
<keyword evidence="3" id="KW-1185">Reference proteome</keyword>